<keyword evidence="2" id="KW-1185">Reference proteome</keyword>
<gene>
    <name evidence="1" type="ORF">GCM10007416_03070</name>
</gene>
<sequence>MEDRIEDNHLNSIDGGGGCCKGATKFQGVEQLMSGTGGESQRIVTQTKEGIPQQKQGCQRRKQRTWLKDHLFGESSQLFFSFRF</sequence>
<evidence type="ECO:0000313" key="2">
    <source>
        <dbReference type="Proteomes" id="UP000617979"/>
    </source>
</evidence>
<name>A0ABQ1FY18_9BACL</name>
<proteinExistence type="predicted"/>
<organism evidence="1 2">
    <name type="scientific">Kroppenstedtia guangzhouensis</name>
    <dbReference type="NCBI Taxonomy" id="1274356"/>
    <lineage>
        <taxon>Bacteria</taxon>
        <taxon>Bacillati</taxon>
        <taxon>Bacillota</taxon>
        <taxon>Bacilli</taxon>
        <taxon>Bacillales</taxon>
        <taxon>Thermoactinomycetaceae</taxon>
        <taxon>Kroppenstedtia</taxon>
    </lineage>
</organism>
<reference evidence="2" key="1">
    <citation type="journal article" date="2019" name="Int. J. Syst. Evol. Microbiol.">
        <title>The Global Catalogue of Microorganisms (GCM) 10K type strain sequencing project: providing services to taxonomists for standard genome sequencing and annotation.</title>
        <authorList>
            <consortium name="The Broad Institute Genomics Platform"/>
            <consortium name="The Broad Institute Genome Sequencing Center for Infectious Disease"/>
            <person name="Wu L."/>
            <person name="Ma J."/>
        </authorList>
    </citation>
    <scope>NUCLEOTIDE SEQUENCE [LARGE SCALE GENOMIC DNA]</scope>
    <source>
        <strain evidence="2">CGMCC 1.12404</strain>
    </source>
</reference>
<comment type="caution">
    <text evidence="1">The sequence shown here is derived from an EMBL/GenBank/DDBJ whole genome shotgun (WGS) entry which is preliminary data.</text>
</comment>
<accession>A0ABQ1FY18</accession>
<dbReference type="EMBL" id="BMEX01000001">
    <property type="protein sequence ID" value="GGA33719.1"/>
    <property type="molecule type" value="Genomic_DNA"/>
</dbReference>
<protein>
    <submittedName>
        <fullName evidence="1">Uncharacterized protein</fullName>
    </submittedName>
</protein>
<evidence type="ECO:0000313" key="1">
    <source>
        <dbReference type="EMBL" id="GGA33719.1"/>
    </source>
</evidence>
<dbReference type="Proteomes" id="UP000617979">
    <property type="component" value="Unassembled WGS sequence"/>
</dbReference>